<dbReference type="PANTHER" id="PTHR34766:SF1">
    <property type="entry name" value="UPF0449 PROTEIN C19ORF25"/>
    <property type="match status" value="1"/>
</dbReference>
<dbReference type="AlphaFoldDB" id="A0A836D212"/>
<comment type="caution">
    <text evidence="4">The sequence shown here is derived from an EMBL/GenBank/DDBJ whole genome shotgun (WGS) entry which is preliminary data.</text>
</comment>
<protein>
    <submittedName>
        <fullName evidence="4">Uncharacterized protein</fullName>
    </submittedName>
</protein>
<evidence type="ECO:0000256" key="1">
    <source>
        <dbReference type="ARBA" id="ARBA00006137"/>
    </source>
</evidence>
<evidence type="ECO:0000256" key="2">
    <source>
        <dbReference type="SAM" id="Coils"/>
    </source>
</evidence>
<sequence>MGSKAKKRVVLPTRPAPPTVEQILEDVRGAPAEDPVFTALAREDPLSPSGRAEDAEAQREQLYFQSRIYVAMNQRLQQAGAQLEQKRADLQQAGKELERDISQARSPQEEWCSRSCVLLPLLAFKPSSGLPDEMAQRVCLNERQHSVRRGQKQGSFRTSSLPGSAPLLPEKGQEPAHCPRPPEQFGRAV</sequence>
<evidence type="ECO:0000313" key="5">
    <source>
        <dbReference type="Proteomes" id="UP000664991"/>
    </source>
</evidence>
<dbReference type="PANTHER" id="PTHR34766">
    <property type="entry name" value="UPF0449 PROTEIN C19ORF25"/>
    <property type="match status" value="1"/>
</dbReference>
<reference evidence="4 5" key="1">
    <citation type="submission" date="2020-12" db="EMBL/GenBank/DDBJ databases">
        <title>De novo assembly of Tibetan sheep genome.</title>
        <authorList>
            <person name="Li X."/>
        </authorList>
    </citation>
    <scope>NUCLEOTIDE SEQUENCE [LARGE SCALE GENOMIC DNA]</scope>
    <source>
        <tissue evidence="4">Heart</tissue>
    </source>
</reference>
<proteinExistence type="inferred from homology"/>
<feature type="compositionally biased region" description="Polar residues" evidence="3">
    <location>
        <begin position="152"/>
        <end position="162"/>
    </location>
</feature>
<dbReference type="InterPro" id="IPR028227">
    <property type="entry name" value="UPF0449"/>
</dbReference>
<accession>A0A836D212</accession>
<feature type="region of interest" description="Disordered" evidence="3">
    <location>
        <begin position="144"/>
        <end position="189"/>
    </location>
</feature>
<comment type="similarity">
    <text evidence="1">Belongs to the UPF0449 family.</text>
</comment>
<name>A0A836D212_SHEEP</name>
<gene>
    <name evidence="4" type="ORF">JEQ12_016766</name>
</gene>
<dbReference type="Proteomes" id="UP000664991">
    <property type="component" value="Unassembled WGS sequence"/>
</dbReference>
<dbReference type="EMBL" id="JAEMGP010000005">
    <property type="protein sequence ID" value="KAG5209201.1"/>
    <property type="molecule type" value="Genomic_DNA"/>
</dbReference>
<evidence type="ECO:0000256" key="3">
    <source>
        <dbReference type="SAM" id="MobiDB-lite"/>
    </source>
</evidence>
<organism evidence="4 5">
    <name type="scientific">Ovis aries</name>
    <name type="common">Sheep</name>
    <dbReference type="NCBI Taxonomy" id="9940"/>
    <lineage>
        <taxon>Eukaryota</taxon>
        <taxon>Metazoa</taxon>
        <taxon>Chordata</taxon>
        <taxon>Craniata</taxon>
        <taxon>Vertebrata</taxon>
        <taxon>Euteleostomi</taxon>
        <taxon>Mammalia</taxon>
        <taxon>Eutheria</taxon>
        <taxon>Laurasiatheria</taxon>
        <taxon>Artiodactyla</taxon>
        <taxon>Ruminantia</taxon>
        <taxon>Pecora</taxon>
        <taxon>Bovidae</taxon>
        <taxon>Caprinae</taxon>
        <taxon>Ovis</taxon>
    </lineage>
</organism>
<evidence type="ECO:0000313" key="4">
    <source>
        <dbReference type="EMBL" id="KAG5209201.1"/>
    </source>
</evidence>
<feature type="coiled-coil region" evidence="2">
    <location>
        <begin position="69"/>
        <end position="103"/>
    </location>
</feature>
<dbReference type="Pfam" id="PF15136">
    <property type="entry name" value="UPF0449"/>
    <property type="match status" value="1"/>
</dbReference>
<keyword evidence="2" id="KW-0175">Coiled coil</keyword>